<dbReference type="AlphaFoldDB" id="A0AAD5VDP0"/>
<dbReference type="SUPFAM" id="SSF81383">
    <property type="entry name" value="F-box domain"/>
    <property type="match status" value="1"/>
</dbReference>
<organism evidence="1 2">
    <name type="scientific">Meripilus lineatus</name>
    <dbReference type="NCBI Taxonomy" id="2056292"/>
    <lineage>
        <taxon>Eukaryota</taxon>
        <taxon>Fungi</taxon>
        <taxon>Dikarya</taxon>
        <taxon>Basidiomycota</taxon>
        <taxon>Agaricomycotina</taxon>
        <taxon>Agaricomycetes</taxon>
        <taxon>Polyporales</taxon>
        <taxon>Meripilaceae</taxon>
        <taxon>Meripilus</taxon>
    </lineage>
</organism>
<sequence length="631" mass="72971">MKLLHKEEWTHLISLFEKSKQLGQDNIDWRTDSSAFYRFERFFNSIDGFHRGDLDLSGRHEYRYRRLTMRWNRFLADLMPLTVGQLARREPLGLDDCVDHPDLFEEFRVKWRAGDLTLQYILPRTSTSSPPGFVSSTSNIISDGLLRQLALNPTPIFQKMLLRDLPPELIHHIMQLAGTHDARVLGSASRYFRGFAMSYIYRYWIFDMKYEPRSLPSIDSSDEENEEELPSQDRRDELVDELDYVLSRPDILNRIVGLSMFGVRYGSAKEAFNSRLGSPEYTSYFGPIESRASLLLQRTHNVKRLILCHLYISPDMYRSVGTSSRLTTVSVFANQLADNEEYIQYPSIPNATIRLTTGDLASWPLLATWPNLRFLSVMSVDSLDPMGLGANNRTLYNPFPTLERLALEDVEPEGVRFFTAWMRETPSLKLTHFWLVAGISGILPSLTENILSVLSLTPLQVLVLNGMLHAEPRLLDNIARALPTLRALTLLYRTARGTETATARWPYTSWEYASHFRGFRKLEFFGWNFRIEPREKAFHRTLRLFETEYSESWKEMEREESLADWNSIARALAAYCPTLKHVVFHRAPECCISRTPDGSIVVTGGDLKSVWDRKSKVEYFPSNLKEWEVGK</sequence>
<evidence type="ECO:0000313" key="2">
    <source>
        <dbReference type="Proteomes" id="UP001212997"/>
    </source>
</evidence>
<keyword evidence="2" id="KW-1185">Reference proteome</keyword>
<protein>
    <recommendedName>
        <fullName evidence="3">F-box domain-containing protein</fullName>
    </recommendedName>
</protein>
<name>A0AAD5VDP0_9APHY</name>
<dbReference type="EMBL" id="JANAWD010000044">
    <property type="protein sequence ID" value="KAJ3489474.1"/>
    <property type="molecule type" value="Genomic_DNA"/>
</dbReference>
<evidence type="ECO:0000313" key="1">
    <source>
        <dbReference type="EMBL" id="KAJ3489474.1"/>
    </source>
</evidence>
<evidence type="ECO:0008006" key="3">
    <source>
        <dbReference type="Google" id="ProtNLM"/>
    </source>
</evidence>
<dbReference type="Gene3D" id="3.80.10.10">
    <property type="entry name" value="Ribonuclease Inhibitor"/>
    <property type="match status" value="1"/>
</dbReference>
<gene>
    <name evidence="1" type="ORF">NLI96_g2106</name>
</gene>
<dbReference type="InterPro" id="IPR036047">
    <property type="entry name" value="F-box-like_dom_sf"/>
</dbReference>
<comment type="caution">
    <text evidence="1">The sequence shown here is derived from an EMBL/GenBank/DDBJ whole genome shotgun (WGS) entry which is preliminary data.</text>
</comment>
<reference evidence="1" key="1">
    <citation type="submission" date="2022-07" db="EMBL/GenBank/DDBJ databases">
        <title>Genome Sequence of Physisporinus lineatus.</title>
        <authorList>
            <person name="Buettner E."/>
        </authorList>
    </citation>
    <scope>NUCLEOTIDE SEQUENCE</scope>
    <source>
        <strain evidence="1">VT162</strain>
    </source>
</reference>
<proteinExistence type="predicted"/>
<dbReference type="SUPFAM" id="SSF52047">
    <property type="entry name" value="RNI-like"/>
    <property type="match status" value="1"/>
</dbReference>
<dbReference type="Proteomes" id="UP001212997">
    <property type="component" value="Unassembled WGS sequence"/>
</dbReference>
<dbReference type="InterPro" id="IPR032675">
    <property type="entry name" value="LRR_dom_sf"/>
</dbReference>
<accession>A0AAD5VDP0</accession>